<evidence type="ECO:0000313" key="6">
    <source>
        <dbReference type="EMBL" id="PZE17375.1"/>
    </source>
</evidence>
<dbReference type="Pfam" id="PF07715">
    <property type="entry name" value="Plug"/>
    <property type="match status" value="1"/>
</dbReference>
<accession>A0A2W1ND75</accession>
<organism evidence="6 7">
    <name type="scientific">Putridiphycobacter roseus</name>
    <dbReference type="NCBI Taxonomy" id="2219161"/>
    <lineage>
        <taxon>Bacteria</taxon>
        <taxon>Pseudomonadati</taxon>
        <taxon>Bacteroidota</taxon>
        <taxon>Flavobacteriia</taxon>
        <taxon>Flavobacteriales</taxon>
        <taxon>Crocinitomicaceae</taxon>
        <taxon>Putridiphycobacter</taxon>
    </lineage>
</organism>
<dbReference type="AlphaFoldDB" id="A0A2W1ND75"/>
<keyword evidence="4" id="KW-0732">Signal</keyword>
<keyword evidence="2" id="KW-0472">Membrane</keyword>
<reference evidence="6 7" key="1">
    <citation type="submission" date="2018-06" db="EMBL/GenBank/DDBJ databases">
        <title>The draft genome sequence of Crocinitomix sp. SM1701.</title>
        <authorList>
            <person name="Zhang X."/>
        </authorList>
    </citation>
    <scope>NUCLEOTIDE SEQUENCE [LARGE SCALE GENOMIC DNA]</scope>
    <source>
        <strain evidence="6 7">SM1701</strain>
    </source>
</reference>
<evidence type="ECO:0000256" key="3">
    <source>
        <dbReference type="ARBA" id="ARBA00023237"/>
    </source>
</evidence>
<dbReference type="OrthoDB" id="1453181at2"/>
<feature type="signal peptide" evidence="4">
    <location>
        <begin position="1"/>
        <end position="24"/>
    </location>
</feature>
<protein>
    <submittedName>
        <fullName evidence="6">TonB-dependent receptor</fullName>
    </submittedName>
</protein>
<evidence type="ECO:0000313" key="7">
    <source>
        <dbReference type="Proteomes" id="UP000249248"/>
    </source>
</evidence>
<dbReference type="InterPro" id="IPR037066">
    <property type="entry name" value="Plug_dom_sf"/>
</dbReference>
<comment type="subcellular location">
    <subcellularLocation>
        <location evidence="1">Cell outer membrane</location>
    </subcellularLocation>
</comment>
<evidence type="ECO:0000256" key="2">
    <source>
        <dbReference type="ARBA" id="ARBA00023136"/>
    </source>
</evidence>
<feature type="chain" id="PRO_5015936827" evidence="4">
    <location>
        <begin position="25"/>
        <end position="845"/>
    </location>
</feature>
<dbReference type="SUPFAM" id="SSF56935">
    <property type="entry name" value="Porins"/>
    <property type="match status" value="1"/>
</dbReference>
<keyword evidence="6" id="KW-0675">Receptor</keyword>
<gene>
    <name evidence="6" type="ORF">DNU06_08880</name>
</gene>
<name>A0A2W1ND75_9FLAO</name>
<dbReference type="Gene3D" id="2.40.170.20">
    <property type="entry name" value="TonB-dependent receptor, beta-barrel domain"/>
    <property type="match status" value="1"/>
</dbReference>
<dbReference type="GO" id="GO:0009279">
    <property type="term" value="C:cell outer membrane"/>
    <property type="evidence" value="ECO:0007669"/>
    <property type="project" value="UniProtKB-SubCell"/>
</dbReference>
<evidence type="ECO:0000256" key="1">
    <source>
        <dbReference type="ARBA" id="ARBA00004442"/>
    </source>
</evidence>
<dbReference type="Proteomes" id="UP000249248">
    <property type="component" value="Unassembled WGS sequence"/>
</dbReference>
<feature type="domain" description="TonB-dependent receptor plug" evidence="5">
    <location>
        <begin position="33"/>
        <end position="107"/>
    </location>
</feature>
<keyword evidence="7" id="KW-1185">Reference proteome</keyword>
<dbReference type="Gene3D" id="2.170.130.10">
    <property type="entry name" value="TonB-dependent receptor, plug domain"/>
    <property type="match status" value="1"/>
</dbReference>
<dbReference type="InterPro" id="IPR036942">
    <property type="entry name" value="Beta-barrel_TonB_sf"/>
</dbReference>
<evidence type="ECO:0000259" key="5">
    <source>
        <dbReference type="Pfam" id="PF07715"/>
    </source>
</evidence>
<dbReference type="RefSeq" id="WP_111062900.1">
    <property type="nucleotide sequence ID" value="NZ_JBHUCU010000016.1"/>
</dbReference>
<evidence type="ECO:0000256" key="4">
    <source>
        <dbReference type="SAM" id="SignalP"/>
    </source>
</evidence>
<sequence length="845" mass="96681">MIQFSLLKLRFLLFFFLANSFLNAQEKDSIIRKVESPVFVSTLKDLNNSSPAVQAIAGLLQSSRDVFTNTAAFNFGVARFKIRGYNSNQTTIMINGIPMNDLESGNGTWYKWGGLNDVTRYAESKRWLGSNPYHFGGIGGYSNIDATPTNIRKGHQISYGITNRSYRHRLMYTFSSGVLANKWAFAGSVSARYAQEGYVKGTFYQAAGYYFAGEKQINEKHGIHFSVMGAPSYRGGQGLAVQEIYDLTDDPYYNANWGYQSLPNGEKVKRNARTSSSHMPIITLSHEWKLKNEAKLNTSVYTTFGKYRRSSLNWNDANDPRPDYYRYLPSYFENVNDPISAGVYRELWENNPAGRQIQWDNLYAANVKNLYSQENVDGIAGNTVIGNRSKYIVENRWNNSINYGVNTKYDKKITDKTKFTVGAFYQYQRNHYYKTIEDLLGGDFWLDVDRFAAQVGVDPAIQQNNLATPNHLVKVGEKFDYDYYVYNHKTTAFGQFDFMLNKMDAYAALELSHTNFYREGLNQNGKFPEDSKGDSEKSNFVNYAIKSGLTYKLSGRQFVTVNAVVKSQAPYSRDAFVSPRTRDYLVDGLENEFIYSGDISYLLRYPKLKMRFTLYHTQRKNAVWSRSFYNDAYNNFVNYSMTGVDYLHQGIEFGLEGNITTKLQGNLVVAHAQHLYTSRPTANVYVDNSAASLDQDKTIYLKNYKVGGMPQSAFSVGLKYNGKKYWFAGVNYNYYANIYLDPNPDRRTAEAVENFVTSDPQWDEVLDQTKLKDGYSVSAFIGKSFKIKDKFLAISANLNNITNNQSFQTGGYEQLRFESQSINKFPPRLAYMYGFNYFITAKLRF</sequence>
<comment type="caution">
    <text evidence="6">The sequence shown here is derived from an EMBL/GenBank/DDBJ whole genome shotgun (WGS) entry which is preliminary data.</text>
</comment>
<dbReference type="EMBL" id="QKSB01000004">
    <property type="protein sequence ID" value="PZE17375.1"/>
    <property type="molecule type" value="Genomic_DNA"/>
</dbReference>
<keyword evidence="3" id="KW-0998">Cell outer membrane</keyword>
<dbReference type="InterPro" id="IPR012910">
    <property type="entry name" value="Plug_dom"/>
</dbReference>
<proteinExistence type="predicted"/>